<evidence type="ECO:0000313" key="1">
    <source>
        <dbReference type="EMBL" id="KRO48161.1"/>
    </source>
</evidence>
<comment type="caution">
    <text evidence="1">The sequence shown here is derived from an EMBL/GenBank/DDBJ whole genome shotgun (WGS) entry which is preliminary data.</text>
</comment>
<gene>
    <name evidence="1" type="ORF">ABR75_00750</name>
</gene>
<dbReference type="Proteomes" id="UP000051017">
    <property type="component" value="Unassembled WGS sequence"/>
</dbReference>
<protein>
    <submittedName>
        <fullName evidence="1">Uncharacterized protein</fullName>
    </submittedName>
</protein>
<proteinExistence type="predicted"/>
<reference evidence="1 2" key="1">
    <citation type="submission" date="2015-10" db="EMBL/GenBank/DDBJ databases">
        <title>Metagenome-Assembled Genomes uncover a global brackish microbiome.</title>
        <authorList>
            <person name="Hugerth L.W."/>
            <person name="Larsson J."/>
            <person name="Alneberg J."/>
            <person name="Lindh M.V."/>
            <person name="Legrand C."/>
            <person name="Pinhassi J."/>
            <person name="Andersson A.F."/>
        </authorList>
    </citation>
    <scope>NUCLEOTIDE SEQUENCE [LARGE SCALE GENOMIC DNA]</scope>
    <source>
        <strain evidence="1">BACL6 MAG-120924-bin43</strain>
    </source>
</reference>
<accession>A0A0R2QCU4</accession>
<dbReference type="AlphaFoldDB" id="A0A0R2QCU4"/>
<name>A0A0R2QCU4_9ACTN</name>
<sequence>MTDRLLMQCNSLPQSTLNLLLAPWASPMTHATIAWSCRLKNLCPPTTTMSRSMTQTQAVCVCK</sequence>
<evidence type="ECO:0000313" key="2">
    <source>
        <dbReference type="Proteomes" id="UP000051017"/>
    </source>
</evidence>
<dbReference type="EMBL" id="LIBJ01000111">
    <property type="protein sequence ID" value="KRO48161.1"/>
    <property type="molecule type" value="Genomic_DNA"/>
</dbReference>
<organism evidence="1 2">
    <name type="scientific">Acidimicrobiia bacterium BACL6 MAG-120924-bin43</name>
    <dbReference type="NCBI Taxonomy" id="1655583"/>
    <lineage>
        <taxon>Bacteria</taxon>
        <taxon>Bacillati</taxon>
        <taxon>Actinomycetota</taxon>
        <taxon>Acidimicrobiia</taxon>
        <taxon>acIV cluster</taxon>
    </lineage>
</organism>